<evidence type="ECO:0000256" key="1">
    <source>
        <dbReference type="SAM" id="SignalP"/>
    </source>
</evidence>
<gene>
    <name evidence="2" type="ORF">IAR55_005118</name>
</gene>
<accession>A0AAW0YWJ2</accession>
<proteinExistence type="predicted"/>
<reference evidence="2 3" key="1">
    <citation type="journal article" date="2024" name="bioRxiv">
        <title>Comparative genomics of Cryptococcus and Kwoniella reveals pathogenesis evolution and contrasting karyotype dynamics via intercentromeric recombination or chromosome fusion.</title>
        <authorList>
            <person name="Coelho M.A."/>
            <person name="David-Palma M."/>
            <person name="Shea T."/>
            <person name="Bowers K."/>
            <person name="McGinley-Smith S."/>
            <person name="Mohammad A.W."/>
            <person name="Gnirke A."/>
            <person name="Yurkov A.M."/>
            <person name="Nowrousian M."/>
            <person name="Sun S."/>
            <person name="Cuomo C.A."/>
            <person name="Heitman J."/>
        </authorList>
    </citation>
    <scope>NUCLEOTIDE SEQUENCE [LARGE SCALE GENOMIC DNA]</scope>
    <source>
        <strain evidence="2 3">CBS 13917</strain>
    </source>
</reference>
<dbReference type="EMBL" id="JBCAWK010000009">
    <property type="protein sequence ID" value="KAK8849782.1"/>
    <property type="molecule type" value="Genomic_DNA"/>
</dbReference>
<comment type="caution">
    <text evidence="2">The sequence shown here is derived from an EMBL/GenBank/DDBJ whole genome shotgun (WGS) entry which is preliminary data.</text>
</comment>
<name>A0AAW0YWJ2_9TREE</name>
<dbReference type="GeneID" id="92182376"/>
<evidence type="ECO:0000313" key="2">
    <source>
        <dbReference type="EMBL" id="KAK8849782.1"/>
    </source>
</evidence>
<feature type="signal peptide" evidence="1">
    <location>
        <begin position="1"/>
        <end position="23"/>
    </location>
</feature>
<sequence>MIRPFASSWWLLAITTLLNCVLADTEIVNFRLPLSSTTSKHTPPPYVPLTILTPSERITIDLTASSPERWFILDFGESNRKSWTIRASWPGSSPTRIRFSNAFSPGYFVIHSSPLSPHFPHPLLNDLKSRYLSSSASSPTSKIKDDFSTSVHLTLEPLLLGVIPRTALPAMGLMILFALGAGACVPSFIRTIEIAIDWADQQEGETKKQVKVD</sequence>
<dbReference type="KEGG" id="kne:92182376"/>
<dbReference type="Proteomes" id="UP001388673">
    <property type="component" value="Unassembled WGS sequence"/>
</dbReference>
<evidence type="ECO:0000313" key="3">
    <source>
        <dbReference type="Proteomes" id="UP001388673"/>
    </source>
</evidence>
<organism evidence="2 3">
    <name type="scientific">Kwoniella newhampshirensis</name>
    <dbReference type="NCBI Taxonomy" id="1651941"/>
    <lineage>
        <taxon>Eukaryota</taxon>
        <taxon>Fungi</taxon>
        <taxon>Dikarya</taxon>
        <taxon>Basidiomycota</taxon>
        <taxon>Agaricomycotina</taxon>
        <taxon>Tremellomycetes</taxon>
        <taxon>Tremellales</taxon>
        <taxon>Cryptococcaceae</taxon>
        <taxon>Kwoniella</taxon>
    </lineage>
</organism>
<keyword evidence="1" id="KW-0732">Signal</keyword>
<protein>
    <submittedName>
        <fullName evidence="2">Uncharacterized protein</fullName>
    </submittedName>
</protein>
<dbReference type="RefSeq" id="XP_066801670.1">
    <property type="nucleotide sequence ID" value="XM_066948211.1"/>
</dbReference>
<feature type="chain" id="PRO_5043934507" evidence="1">
    <location>
        <begin position="24"/>
        <end position="213"/>
    </location>
</feature>
<dbReference type="AlphaFoldDB" id="A0AAW0YWJ2"/>
<keyword evidence="3" id="KW-1185">Reference proteome</keyword>